<sequence length="241" mass="26827">MKFALIMGASGDIGKKIAQELAEKGWSLYLHYHSNIKSAEEQLQEYQEHYPKQDFYALSLDMTQEEGIPLFLKSIFQLDAVIFASGFTTYQLLTEVSTVDMDHMWAVHVKTPIVLLQHLQSKLAHSRNGRIIFISSIYGETGSAMEVLYSTTKGAQLAFVKAYSKEIASLGITVNAISPGAIATKMNQDFTSTEVKELENDIPLGRLGSVSEISFWVMQLVDKRSAYMTGQSIVISGGWLK</sequence>
<name>A0A1H1BAW8_9LACT</name>
<evidence type="ECO:0000313" key="3">
    <source>
        <dbReference type="Proteomes" id="UP000199481"/>
    </source>
</evidence>
<accession>A0A1H1BAW8</accession>
<dbReference type="PRINTS" id="PR00081">
    <property type="entry name" value="GDHRDH"/>
</dbReference>
<dbReference type="InterPro" id="IPR050259">
    <property type="entry name" value="SDR"/>
</dbReference>
<organism evidence="2 3">
    <name type="scientific">Carnobacterium viridans</name>
    <dbReference type="NCBI Taxonomy" id="174587"/>
    <lineage>
        <taxon>Bacteria</taxon>
        <taxon>Bacillati</taxon>
        <taxon>Bacillota</taxon>
        <taxon>Bacilli</taxon>
        <taxon>Lactobacillales</taxon>
        <taxon>Carnobacteriaceae</taxon>
        <taxon>Carnobacterium</taxon>
    </lineage>
</organism>
<dbReference type="PANTHER" id="PTHR42879">
    <property type="entry name" value="3-OXOACYL-(ACYL-CARRIER-PROTEIN) REDUCTASE"/>
    <property type="match status" value="1"/>
</dbReference>
<dbReference type="EMBL" id="FNJW01000008">
    <property type="protein sequence ID" value="SDQ49059.1"/>
    <property type="molecule type" value="Genomic_DNA"/>
</dbReference>
<proteinExistence type="inferred from homology"/>
<protein>
    <submittedName>
        <fullName evidence="2">3-oxoacyl-[acyl-carrier protein] reductase</fullName>
    </submittedName>
</protein>
<dbReference type="RefSeq" id="WP_089978302.1">
    <property type="nucleotide sequence ID" value="NZ_CP084916.1"/>
</dbReference>
<dbReference type="NCBIfam" id="NF047420">
    <property type="entry name" value="EF_P_mod_YmfI"/>
    <property type="match status" value="1"/>
</dbReference>
<dbReference type="AlphaFoldDB" id="A0A1H1BAW8"/>
<dbReference type="Gene3D" id="3.40.50.720">
    <property type="entry name" value="NAD(P)-binding Rossmann-like Domain"/>
    <property type="match status" value="1"/>
</dbReference>
<dbReference type="SUPFAM" id="SSF51735">
    <property type="entry name" value="NAD(P)-binding Rossmann-fold domains"/>
    <property type="match status" value="1"/>
</dbReference>
<keyword evidence="3" id="KW-1185">Reference proteome</keyword>
<evidence type="ECO:0000313" key="2">
    <source>
        <dbReference type="EMBL" id="SDQ49059.1"/>
    </source>
</evidence>
<evidence type="ECO:0000256" key="1">
    <source>
        <dbReference type="ARBA" id="ARBA00006484"/>
    </source>
</evidence>
<dbReference type="OrthoDB" id="9803333at2"/>
<gene>
    <name evidence="2" type="ORF">SAMN04487752_2504</name>
</gene>
<reference evidence="3" key="1">
    <citation type="submission" date="2016-10" db="EMBL/GenBank/DDBJ databases">
        <authorList>
            <person name="Varghese N."/>
            <person name="Submissions S."/>
        </authorList>
    </citation>
    <scope>NUCLEOTIDE SEQUENCE [LARGE SCALE GENOMIC DNA]</scope>
    <source>
        <strain evidence="3">MPL-11</strain>
    </source>
</reference>
<dbReference type="Pfam" id="PF13561">
    <property type="entry name" value="adh_short_C2"/>
    <property type="match status" value="1"/>
</dbReference>
<comment type="similarity">
    <text evidence="1">Belongs to the short-chain dehydrogenases/reductases (SDR) family.</text>
</comment>
<dbReference type="PANTHER" id="PTHR42879:SF2">
    <property type="entry name" value="3-OXOACYL-[ACYL-CARRIER-PROTEIN] REDUCTASE FABG"/>
    <property type="match status" value="1"/>
</dbReference>
<dbReference type="Proteomes" id="UP000199481">
    <property type="component" value="Unassembled WGS sequence"/>
</dbReference>
<dbReference type="CDD" id="cd05233">
    <property type="entry name" value="SDR_c"/>
    <property type="match status" value="1"/>
</dbReference>
<dbReference type="InterPro" id="IPR002347">
    <property type="entry name" value="SDR_fam"/>
</dbReference>
<dbReference type="InterPro" id="IPR036291">
    <property type="entry name" value="NAD(P)-bd_dom_sf"/>
</dbReference>